<evidence type="ECO:0000313" key="1">
    <source>
        <dbReference type="EMBL" id="VDP01491.1"/>
    </source>
</evidence>
<reference evidence="1 2" key="1">
    <citation type="submission" date="2018-11" db="EMBL/GenBank/DDBJ databases">
        <authorList>
            <consortium name="Pathogen Informatics"/>
        </authorList>
    </citation>
    <scope>NUCLEOTIDE SEQUENCE [LARGE SCALE GENOMIC DNA]</scope>
</reference>
<protein>
    <submittedName>
        <fullName evidence="3">BLOC-1-related complex subunit 7</fullName>
    </submittedName>
</protein>
<dbReference type="EMBL" id="UZAH01028646">
    <property type="protein sequence ID" value="VDP01491.1"/>
    <property type="molecule type" value="Genomic_DNA"/>
</dbReference>
<evidence type="ECO:0000313" key="2">
    <source>
        <dbReference type="Proteomes" id="UP000050761"/>
    </source>
</evidence>
<dbReference type="Proteomes" id="UP000050761">
    <property type="component" value="Unassembled WGS sequence"/>
</dbReference>
<dbReference type="AlphaFoldDB" id="A0A183G1D7"/>
<organism evidence="2 3">
    <name type="scientific">Heligmosomoides polygyrus</name>
    <name type="common">Parasitic roundworm</name>
    <dbReference type="NCBI Taxonomy" id="6339"/>
    <lineage>
        <taxon>Eukaryota</taxon>
        <taxon>Metazoa</taxon>
        <taxon>Ecdysozoa</taxon>
        <taxon>Nematoda</taxon>
        <taxon>Chromadorea</taxon>
        <taxon>Rhabditida</taxon>
        <taxon>Rhabditina</taxon>
        <taxon>Rhabditomorpha</taxon>
        <taxon>Strongyloidea</taxon>
        <taxon>Heligmosomidae</taxon>
        <taxon>Heligmosomoides</taxon>
    </lineage>
</organism>
<evidence type="ECO:0000313" key="3">
    <source>
        <dbReference type="WBParaSite" id="HPBE_0001499901-mRNA-1"/>
    </source>
</evidence>
<dbReference type="WBParaSite" id="HPBE_0001499901-mRNA-1">
    <property type="protein sequence ID" value="HPBE_0001499901-mRNA-1"/>
    <property type="gene ID" value="HPBE_0001499901"/>
</dbReference>
<proteinExistence type="predicted"/>
<name>A0A183G1D7_HELPZ</name>
<sequence>MVDTMKTFSFSLQPSTSKWDRLERHSIKGKIAEIGIACDSELGKTMRIGDSSRDSVMTAVTELIEEAKSAAATVIRQLADQAIPAVDPQMLEILQCAKTIETLRQKVEAMGTDAIPNAGKSNEPLL</sequence>
<accession>A0A3P7ZPC2</accession>
<gene>
    <name evidence="1" type="ORF">HPBE_LOCUS15000</name>
</gene>
<dbReference type="OrthoDB" id="10543093at2759"/>
<reference evidence="3" key="2">
    <citation type="submission" date="2019-09" db="UniProtKB">
        <authorList>
            <consortium name="WormBaseParasite"/>
        </authorList>
    </citation>
    <scope>IDENTIFICATION</scope>
</reference>
<accession>A0A183G1D7</accession>
<keyword evidence="2" id="KW-1185">Reference proteome</keyword>